<name>A0ABW2V080_9BACL</name>
<evidence type="ECO:0000313" key="2">
    <source>
        <dbReference type="Proteomes" id="UP001596528"/>
    </source>
</evidence>
<evidence type="ECO:0000313" key="1">
    <source>
        <dbReference type="EMBL" id="MFC7749569.1"/>
    </source>
</evidence>
<protein>
    <recommendedName>
        <fullName evidence="3">Bla regulator protein blaR1</fullName>
    </recommendedName>
</protein>
<dbReference type="PROSITE" id="PS51257">
    <property type="entry name" value="PROKAR_LIPOPROTEIN"/>
    <property type="match status" value="1"/>
</dbReference>
<reference evidence="2" key="1">
    <citation type="journal article" date="2019" name="Int. J. Syst. Evol. Microbiol.">
        <title>The Global Catalogue of Microorganisms (GCM) 10K type strain sequencing project: providing services to taxonomists for standard genome sequencing and annotation.</title>
        <authorList>
            <consortium name="The Broad Institute Genomics Platform"/>
            <consortium name="The Broad Institute Genome Sequencing Center for Infectious Disease"/>
            <person name="Wu L."/>
            <person name="Ma J."/>
        </authorList>
    </citation>
    <scope>NUCLEOTIDE SEQUENCE [LARGE SCALE GENOMIC DNA]</scope>
    <source>
        <strain evidence="2">JCM 18657</strain>
    </source>
</reference>
<organism evidence="1 2">
    <name type="scientific">Paenibacillus thermoaerophilus</name>
    <dbReference type="NCBI Taxonomy" id="1215385"/>
    <lineage>
        <taxon>Bacteria</taxon>
        <taxon>Bacillati</taxon>
        <taxon>Bacillota</taxon>
        <taxon>Bacilli</taxon>
        <taxon>Bacillales</taxon>
        <taxon>Paenibacillaceae</taxon>
        <taxon>Paenibacillus</taxon>
    </lineage>
</organism>
<proteinExistence type="predicted"/>
<gene>
    <name evidence="1" type="ORF">ACFQWB_06380</name>
</gene>
<sequence length="226" mass="25434">MRRNSRRIGALAMALAIMLGGCSRTVIIDWADFLKLDGRTYTGMWDIVVADPAMIGEPIGEVTFKLYGSKHQNNSRYRSKDGDAAFLPVGTRIYELKGYPDRSMVAVSYEAGMNGYKLYLAEGTAKPIELEPERVRSIQMYLNHNLAVWHGKHVKTIAAEDRGRFIEMMAQGSEEAPIPIERAENYIVLYEMEGGIGILERIAKHEGRYHSHQGKLLPEGVREFLG</sequence>
<keyword evidence="2" id="KW-1185">Reference proteome</keyword>
<comment type="caution">
    <text evidence="1">The sequence shown here is derived from an EMBL/GenBank/DDBJ whole genome shotgun (WGS) entry which is preliminary data.</text>
</comment>
<evidence type="ECO:0008006" key="3">
    <source>
        <dbReference type="Google" id="ProtNLM"/>
    </source>
</evidence>
<dbReference type="Proteomes" id="UP001596528">
    <property type="component" value="Unassembled WGS sequence"/>
</dbReference>
<accession>A0ABW2V080</accession>
<dbReference type="RefSeq" id="WP_138788378.1">
    <property type="nucleotide sequence ID" value="NZ_JBHTGQ010000014.1"/>
</dbReference>
<dbReference type="EMBL" id="JBHTGQ010000014">
    <property type="protein sequence ID" value="MFC7749569.1"/>
    <property type="molecule type" value="Genomic_DNA"/>
</dbReference>